<dbReference type="PROSITE" id="PS50113">
    <property type="entry name" value="PAC"/>
    <property type="match status" value="1"/>
</dbReference>
<dbReference type="GO" id="GO:0005634">
    <property type="term" value="C:nucleus"/>
    <property type="evidence" value="ECO:0007669"/>
    <property type="project" value="TreeGrafter"/>
</dbReference>
<sequence length="437" mass="48367">MEQVLEDSSVFISQAELPLARETASKPFNMHHNELLMEALRQHESSFLISDPQLPDHPIVYASEGFCVMSGFSTDELVGHTCRFLEGPDTDIRTILEIRDAIRDERPCRVRMLNYTKHGKALWNLFHLAPLYSRADGRVVLYVGMYTPTVISLSDMAERFSDSLGVTCPKMRDMAVSLFNGPLRILMGTAARSLGSTDSTEAQDLSCEPEADTDLKTKATEIAATWSAEVEDSGTNLHKSQDVDNQKARVAVMSVIAELTRHSGGNVTDRRAMGNSVLGIVCSSLVSLNRIKHSFVLVDPHLPDMPIVHASEFFLQLTGYTKAEVLGRNCRFLQGPGTDTDSIRQIRDALSGMRSCTVWLLNYKKDGQPFWNWLHMSPVRDCGGKVAYYAGVQVDRADTDLDVGQTKSLSAHRRHLGAVAAIRVAVRGAGLQRVQCL</sequence>
<dbReference type="InterPro" id="IPR000700">
    <property type="entry name" value="PAS-assoc_C"/>
</dbReference>
<evidence type="ECO:0000256" key="1">
    <source>
        <dbReference type="ARBA" id="ARBA00022543"/>
    </source>
</evidence>
<keyword evidence="4" id="KW-0288">FMN</keyword>
<dbReference type="Gene3D" id="3.30.450.20">
    <property type="entry name" value="PAS domain"/>
    <property type="match status" value="2"/>
</dbReference>
<keyword evidence="5" id="KW-0157">Chromophore</keyword>
<dbReference type="InterPro" id="IPR035965">
    <property type="entry name" value="PAS-like_dom_sf"/>
</dbReference>
<dbReference type="PANTHER" id="PTHR47429:SF2">
    <property type="entry name" value="PROTEIN TWIN LOV 1"/>
    <property type="match status" value="1"/>
</dbReference>
<dbReference type="InterPro" id="IPR000014">
    <property type="entry name" value="PAS"/>
</dbReference>
<dbReference type="GO" id="GO:0009637">
    <property type="term" value="P:response to blue light"/>
    <property type="evidence" value="ECO:0007669"/>
    <property type="project" value="UniProtKB-ARBA"/>
</dbReference>
<keyword evidence="2" id="KW-0716">Sensory transduction</keyword>
<dbReference type="CDD" id="cd00130">
    <property type="entry name" value="PAS"/>
    <property type="match status" value="2"/>
</dbReference>
<name>A0A126X361_9EMBR</name>
<protein>
    <submittedName>
        <fullName evidence="9">Putative LOV domain-containing protein</fullName>
    </submittedName>
</protein>
<evidence type="ECO:0000256" key="5">
    <source>
        <dbReference type="ARBA" id="ARBA00022991"/>
    </source>
</evidence>
<accession>A0A126X361</accession>
<keyword evidence="6" id="KW-0675">Receptor</keyword>
<dbReference type="AlphaFoldDB" id="A0A126X361"/>
<keyword evidence="3" id="KW-0285">Flavoprotein</keyword>
<evidence type="ECO:0000256" key="3">
    <source>
        <dbReference type="ARBA" id="ARBA00022630"/>
    </source>
</evidence>
<dbReference type="Pfam" id="PF13426">
    <property type="entry name" value="PAS_9"/>
    <property type="match status" value="2"/>
</dbReference>
<evidence type="ECO:0000259" key="7">
    <source>
        <dbReference type="PROSITE" id="PS50112"/>
    </source>
</evidence>
<dbReference type="PANTHER" id="PTHR47429">
    <property type="entry name" value="PROTEIN TWIN LOV 1"/>
    <property type="match status" value="1"/>
</dbReference>
<evidence type="ECO:0000259" key="8">
    <source>
        <dbReference type="PROSITE" id="PS50113"/>
    </source>
</evidence>
<dbReference type="PROSITE" id="PS50112">
    <property type="entry name" value="PAS"/>
    <property type="match status" value="1"/>
</dbReference>
<keyword evidence="1" id="KW-0600">Photoreceptor protein</keyword>
<dbReference type="SUPFAM" id="SSF55785">
    <property type="entry name" value="PYP-like sensor domain (PAS domain)"/>
    <property type="match status" value="2"/>
</dbReference>
<evidence type="ECO:0000256" key="2">
    <source>
        <dbReference type="ARBA" id="ARBA00022606"/>
    </source>
</evidence>
<dbReference type="EMBL" id="KU701533">
    <property type="protein sequence ID" value="AML79121.1"/>
    <property type="molecule type" value="mRNA"/>
</dbReference>
<evidence type="ECO:0000256" key="6">
    <source>
        <dbReference type="ARBA" id="ARBA00023170"/>
    </source>
</evidence>
<dbReference type="SMART" id="SM00086">
    <property type="entry name" value="PAC"/>
    <property type="match status" value="2"/>
</dbReference>
<feature type="domain" description="PAS" evidence="7">
    <location>
        <begin position="307"/>
        <end position="329"/>
    </location>
</feature>
<feature type="domain" description="PAC" evidence="8">
    <location>
        <begin position="354"/>
        <end position="408"/>
    </location>
</feature>
<dbReference type="InterPro" id="IPR001610">
    <property type="entry name" value="PAC"/>
</dbReference>
<proteinExistence type="evidence at transcript level"/>
<reference evidence="9" key="1">
    <citation type="journal article" date="2016" name="Proc. Natl. Acad. Sci. U.S.A.">
        <title>Functional and topological diversity of LOV domain photoreceptors.</title>
        <authorList>
            <person name="Glantz S.T."/>
            <person name="Carpenter E.J."/>
            <person name="Melkonian M."/>
            <person name="Gardner K.H."/>
            <person name="Boyden E.S."/>
            <person name="Wong G.K."/>
            <person name="Chow B.Y."/>
        </authorList>
    </citation>
    <scope>NUCLEOTIDE SEQUENCE</scope>
    <source>
        <strain evidence="9">WCZB_2118593</strain>
    </source>
</reference>
<evidence type="ECO:0000256" key="4">
    <source>
        <dbReference type="ARBA" id="ARBA00022643"/>
    </source>
</evidence>
<dbReference type="NCBIfam" id="TIGR00229">
    <property type="entry name" value="sensory_box"/>
    <property type="match status" value="2"/>
</dbReference>
<evidence type="ECO:0000313" key="9">
    <source>
        <dbReference type="EMBL" id="AML79121.1"/>
    </source>
</evidence>
<organism evidence="9">
    <name type="scientific">Phaeoceros carolinianus</name>
    <dbReference type="NCBI Taxonomy" id="185665"/>
    <lineage>
        <taxon>Eukaryota</taxon>
        <taxon>Viridiplantae</taxon>
        <taxon>Streptophyta</taxon>
        <taxon>Embryophyta</taxon>
        <taxon>Anthocerotophyta</taxon>
        <taxon>Anthocerotopsida</taxon>
        <taxon>Notothylidae</taxon>
        <taxon>Notothyladales</taxon>
        <taxon>Notothyladaceae</taxon>
        <taxon>Phaeoceros</taxon>
    </lineage>
</organism>
<dbReference type="GO" id="GO:0009881">
    <property type="term" value="F:photoreceptor activity"/>
    <property type="evidence" value="ECO:0007669"/>
    <property type="project" value="UniProtKB-KW"/>
</dbReference>